<dbReference type="RefSeq" id="WP_260723214.1">
    <property type="nucleotide sequence ID" value="NZ_BAAABS010000017.1"/>
</dbReference>
<dbReference type="EMBL" id="CP073721">
    <property type="protein sequence ID" value="UWZ40840.1"/>
    <property type="molecule type" value="Genomic_DNA"/>
</dbReference>
<dbReference type="Proteomes" id="UP001058271">
    <property type="component" value="Chromosome"/>
</dbReference>
<protein>
    <submittedName>
        <fullName evidence="1">Uncharacterized protein</fullName>
    </submittedName>
</protein>
<evidence type="ECO:0000313" key="2">
    <source>
        <dbReference type="Proteomes" id="UP001058271"/>
    </source>
</evidence>
<evidence type="ECO:0000313" key="1">
    <source>
        <dbReference type="EMBL" id="UWZ40840.1"/>
    </source>
</evidence>
<gene>
    <name evidence="1" type="ORF">Drose_21955</name>
</gene>
<reference evidence="1" key="1">
    <citation type="submission" date="2021-04" db="EMBL/GenBank/DDBJ databases">
        <title>Biosynthetic gene clusters of Dactylosporangioum roseum.</title>
        <authorList>
            <person name="Hartkoorn R.C."/>
            <person name="Beaudoing E."/>
            <person name="Hot D."/>
            <person name="Moureu S."/>
        </authorList>
    </citation>
    <scope>NUCLEOTIDE SEQUENCE</scope>
    <source>
        <strain evidence="1">NRRL B-16295</strain>
    </source>
</reference>
<organism evidence="1 2">
    <name type="scientific">Dactylosporangium roseum</name>
    <dbReference type="NCBI Taxonomy" id="47989"/>
    <lineage>
        <taxon>Bacteria</taxon>
        <taxon>Bacillati</taxon>
        <taxon>Actinomycetota</taxon>
        <taxon>Actinomycetes</taxon>
        <taxon>Micromonosporales</taxon>
        <taxon>Micromonosporaceae</taxon>
        <taxon>Dactylosporangium</taxon>
    </lineage>
</organism>
<keyword evidence="2" id="KW-1185">Reference proteome</keyword>
<sequence>MAEQVRVPAEDAGSDEFSGFAHTYNGYELHGGLEALAAVVGSVRDRWQRTGGLGEDVDVLRACLFYEARAHRFAGGLGRFGQEPFVAALVARIRSVSGGFVPVKGTVV</sequence>
<name>A0ABY5ZF82_9ACTN</name>
<proteinExistence type="predicted"/>
<accession>A0ABY5ZF82</accession>